<reference evidence="2 3" key="1">
    <citation type="submission" date="2015-08" db="EMBL/GenBank/DDBJ databases">
        <authorList>
            <person name="Babu N.S."/>
            <person name="Beckwith C.J."/>
            <person name="Beseler K.G."/>
            <person name="Brison A."/>
            <person name="Carone J.V."/>
            <person name="Caskin T.P."/>
            <person name="Diamond M."/>
            <person name="Durham M.E."/>
            <person name="Foxe J.M."/>
            <person name="Go M."/>
            <person name="Henderson B.A."/>
            <person name="Jones I.B."/>
            <person name="McGettigan J.A."/>
            <person name="Micheletti S.J."/>
            <person name="Nasrallah M.E."/>
            <person name="Ortiz D."/>
            <person name="Piller C.R."/>
            <person name="Privatt S.R."/>
            <person name="Schneider S.L."/>
            <person name="Sharp S."/>
            <person name="Smith T.C."/>
            <person name="Stanton J.D."/>
            <person name="Ullery H.E."/>
            <person name="Wilson R.J."/>
            <person name="Serrano M.G."/>
            <person name="Buck G."/>
            <person name="Lee V."/>
            <person name="Wang Y."/>
            <person name="Carvalho R."/>
            <person name="Voegtly L."/>
            <person name="Shi R."/>
            <person name="Duckworth R."/>
            <person name="Johnson A."/>
            <person name="Loviza R."/>
            <person name="Walstead R."/>
            <person name="Shah Z."/>
            <person name="Kiflezghi M."/>
            <person name="Wade K."/>
            <person name="Ball S.L."/>
            <person name="Bradley K.W."/>
            <person name="Asai D.J."/>
            <person name="Bowman C.A."/>
            <person name="Russell D.A."/>
            <person name="Pope W.H."/>
            <person name="Jacobs-Sera D."/>
            <person name="Hendrix R.W."/>
            <person name="Hatfull G.F."/>
        </authorList>
    </citation>
    <scope>NUCLEOTIDE SEQUENCE [LARGE SCALE GENOMIC DNA]</scope>
    <source>
        <strain evidence="2 3">DSM 27648</strain>
    </source>
</reference>
<dbReference type="KEGG" id="llu:AKJ09_01005"/>
<evidence type="ECO:0000313" key="3">
    <source>
        <dbReference type="Proteomes" id="UP000064967"/>
    </source>
</evidence>
<sequence>MKMKPRLTTPLAIALALAIPVLTNGCSSDPTSLADGVCCTDFKVGADLSGADFGVDPSIKGQFLVLAQAASDFSVTAQGMLDDVTAACSGIAQDLGATADEQAQANGSGDGQAKVNAWCSLAVAKLTAAGVAKGTLDIEPPQFKCEASVKAKADCQAKCSVDGKCDVQANPPRCEGGTLSVECSGKCTADAKAPSFQCKGSCSAAVKGTCTAQGGVACEGKCDGTCKASGGGGNGGIQADGTCKGTCQGTCSATAPGAKCDGTFEGECQGTCEASGGSAKVECSGKCDAQATPLKCEGGSLKGGCQVDAKCDGNCDASVSAKASCDVQPFSISAKGNANAKIDAAIATLKVNLPKLVLAVQARGQAMGKVAATFTGDAAVDLVADPGKLGVKGAACVGVIGPTLFAAGKNAAASISAGAKVTGQVGL</sequence>
<proteinExistence type="predicted"/>
<dbReference type="EMBL" id="CP012333">
    <property type="protein sequence ID" value="AKU94341.1"/>
    <property type="molecule type" value="Genomic_DNA"/>
</dbReference>
<evidence type="ECO:0000256" key="1">
    <source>
        <dbReference type="SAM" id="SignalP"/>
    </source>
</evidence>
<organism evidence="2 3">
    <name type="scientific">Labilithrix luteola</name>
    <dbReference type="NCBI Taxonomy" id="1391654"/>
    <lineage>
        <taxon>Bacteria</taxon>
        <taxon>Pseudomonadati</taxon>
        <taxon>Myxococcota</taxon>
        <taxon>Polyangia</taxon>
        <taxon>Polyangiales</taxon>
        <taxon>Labilitrichaceae</taxon>
        <taxon>Labilithrix</taxon>
    </lineage>
</organism>
<dbReference type="RefSeq" id="WP_146645953.1">
    <property type="nucleotide sequence ID" value="NZ_CP012333.1"/>
</dbReference>
<evidence type="ECO:0000313" key="2">
    <source>
        <dbReference type="EMBL" id="AKU94341.1"/>
    </source>
</evidence>
<dbReference type="Proteomes" id="UP000064967">
    <property type="component" value="Chromosome"/>
</dbReference>
<keyword evidence="3" id="KW-1185">Reference proteome</keyword>
<protein>
    <submittedName>
        <fullName evidence="2">Tryptophan synthase alpha chain</fullName>
    </submittedName>
</protein>
<feature type="signal peptide" evidence="1">
    <location>
        <begin position="1"/>
        <end position="23"/>
    </location>
</feature>
<keyword evidence="1" id="KW-0732">Signal</keyword>
<gene>
    <name evidence="2" type="ORF">AKJ09_01005</name>
</gene>
<accession>A0A0K1PLS3</accession>
<name>A0A0K1PLS3_9BACT</name>
<dbReference type="OrthoDB" id="5492982at2"/>
<dbReference type="AlphaFoldDB" id="A0A0K1PLS3"/>
<feature type="chain" id="PRO_5005465981" evidence="1">
    <location>
        <begin position="24"/>
        <end position="427"/>
    </location>
</feature>